<evidence type="ECO:0000256" key="4">
    <source>
        <dbReference type="ARBA" id="ARBA00022617"/>
    </source>
</evidence>
<dbReference type="GO" id="GO:0020037">
    <property type="term" value="F:heme binding"/>
    <property type="evidence" value="ECO:0007669"/>
    <property type="project" value="InterPro"/>
</dbReference>
<dbReference type="InterPro" id="IPR036396">
    <property type="entry name" value="Cyt_P450_sf"/>
</dbReference>
<evidence type="ECO:0000256" key="11">
    <source>
        <dbReference type="ARBA" id="ARBA00023136"/>
    </source>
</evidence>
<proteinExistence type="inferred from homology"/>
<comment type="subcellular location">
    <subcellularLocation>
        <location evidence="2">Membrane</location>
        <topology evidence="2">Single-pass membrane protein</topology>
    </subcellularLocation>
</comment>
<dbReference type="Pfam" id="PF00067">
    <property type="entry name" value="p450"/>
    <property type="match status" value="1"/>
</dbReference>
<evidence type="ECO:0000256" key="6">
    <source>
        <dbReference type="ARBA" id="ARBA00022723"/>
    </source>
</evidence>
<dbReference type="OrthoDB" id="1423091at2759"/>
<keyword evidence="9" id="KW-0408">Iron</keyword>
<keyword evidence="13" id="KW-1185">Reference proteome</keyword>
<evidence type="ECO:0000256" key="3">
    <source>
        <dbReference type="ARBA" id="ARBA00010617"/>
    </source>
</evidence>
<evidence type="ECO:0000313" key="12">
    <source>
        <dbReference type="EMBL" id="RDX91089.1"/>
    </source>
</evidence>
<sequence length="160" mass="18410">LLNAKHVQSLRHIREDEVSTLVKNIYANEGSIINLTKEIESVTNGIIARAANGERCKDQESFISTMEQMLELLGGFSIADFYPSIKLLPLLSRMKTKLVRAQRENDRILENMVKDHKENNNSHGEHEDFIDILLKTQKKDDLEIPLTHNHIKALIWKIKV</sequence>
<keyword evidence="8" id="KW-0560">Oxidoreductase</keyword>
<dbReference type="InterPro" id="IPR052306">
    <property type="entry name" value="CYP450_71D"/>
</dbReference>
<name>A0A371GKI6_MUCPR</name>
<evidence type="ECO:0000256" key="2">
    <source>
        <dbReference type="ARBA" id="ARBA00004167"/>
    </source>
</evidence>
<dbReference type="SUPFAM" id="SSF48264">
    <property type="entry name" value="Cytochrome P450"/>
    <property type="match status" value="1"/>
</dbReference>
<dbReference type="GO" id="GO:0004497">
    <property type="term" value="F:monooxygenase activity"/>
    <property type="evidence" value="ECO:0007669"/>
    <property type="project" value="UniProtKB-KW"/>
</dbReference>
<reference evidence="12" key="1">
    <citation type="submission" date="2018-05" db="EMBL/GenBank/DDBJ databases">
        <title>Draft genome of Mucuna pruriens seed.</title>
        <authorList>
            <person name="Nnadi N.E."/>
            <person name="Vos R."/>
            <person name="Hasami M.H."/>
            <person name="Devisetty U.K."/>
            <person name="Aguiy J.C."/>
        </authorList>
    </citation>
    <scope>NUCLEOTIDE SEQUENCE [LARGE SCALE GENOMIC DNA]</scope>
    <source>
        <strain evidence="12">JCA_2017</strain>
    </source>
</reference>
<keyword evidence="11" id="KW-0472">Membrane</keyword>
<comment type="similarity">
    <text evidence="3">Belongs to the cytochrome P450 family.</text>
</comment>
<dbReference type="GO" id="GO:0016020">
    <property type="term" value="C:membrane"/>
    <property type="evidence" value="ECO:0007669"/>
    <property type="project" value="UniProtKB-SubCell"/>
</dbReference>
<keyword evidence="4" id="KW-0349">Heme</keyword>
<dbReference type="Gene3D" id="1.10.630.10">
    <property type="entry name" value="Cytochrome P450"/>
    <property type="match status" value="1"/>
</dbReference>
<dbReference type="PANTHER" id="PTHR47953">
    <property type="entry name" value="OS08G0105600 PROTEIN"/>
    <property type="match status" value="1"/>
</dbReference>
<dbReference type="AlphaFoldDB" id="A0A371GKI6"/>
<comment type="caution">
    <text evidence="12">The sequence shown here is derived from an EMBL/GenBank/DDBJ whole genome shotgun (WGS) entry which is preliminary data.</text>
</comment>
<dbReference type="EMBL" id="QJKJ01005206">
    <property type="protein sequence ID" value="RDX91089.1"/>
    <property type="molecule type" value="Genomic_DNA"/>
</dbReference>
<dbReference type="GO" id="GO:0016705">
    <property type="term" value="F:oxidoreductase activity, acting on paired donors, with incorporation or reduction of molecular oxygen"/>
    <property type="evidence" value="ECO:0007669"/>
    <property type="project" value="InterPro"/>
</dbReference>
<feature type="non-terminal residue" evidence="12">
    <location>
        <position position="1"/>
    </location>
</feature>
<accession>A0A371GKI6</accession>
<gene>
    <name evidence="12" type="primary">CYP71D8</name>
    <name evidence="12" type="ORF">CR513_26979</name>
</gene>
<dbReference type="GO" id="GO:0005506">
    <property type="term" value="F:iron ion binding"/>
    <property type="evidence" value="ECO:0007669"/>
    <property type="project" value="InterPro"/>
</dbReference>
<dbReference type="STRING" id="157652.A0A371GKI6"/>
<evidence type="ECO:0000256" key="7">
    <source>
        <dbReference type="ARBA" id="ARBA00022989"/>
    </source>
</evidence>
<evidence type="ECO:0000256" key="5">
    <source>
        <dbReference type="ARBA" id="ARBA00022692"/>
    </source>
</evidence>
<organism evidence="12 13">
    <name type="scientific">Mucuna pruriens</name>
    <name type="common">Velvet bean</name>
    <name type="synonym">Dolichos pruriens</name>
    <dbReference type="NCBI Taxonomy" id="157652"/>
    <lineage>
        <taxon>Eukaryota</taxon>
        <taxon>Viridiplantae</taxon>
        <taxon>Streptophyta</taxon>
        <taxon>Embryophyta</taxon>
        <taxon>Tracheophyta</taxon>
        <taxon>Spermatophyta</taxon>
        <taxon>Magnoliopsida</taxon>
        <taxon>eudicotyledons</taxon>
        <taxon>Gunneridae</taxon>
        <taxon>Pentapetalae</taxon>
        <taxon>rosids</taxon>
        <taxon>fabids</taxon>
        <taxon>Fabales</taxon>
        <taxon>Fabaceae</taxon>
        <taxon>Papilionoideae</taxon>
        <taxon>50 kb inversion clade</taxon>
        <taxon>NPAAA clade</taxon>
        <taxon>indigoferoid/millettioid clade</taxon>
        <taxon>Phaseoleae</taxon>
        <taxon>Mucuna</taxon>
    </lineage>
</organism>
<keyword evidence="5" id="KW-0812">Transmembrane</keyword>
<dbReference type="Proteomes" id="UP000257109">
    <property type="component" value="Unassembled WGS sequence"/>
</dbReference>
<evidence type="ECO:0000256" key="10">
    <source>
        <dbReference type="ARBA" id="ARBA00023033"/>
    </source>
</evidence>
<dbReference type="InterPro" id="IPR001128">
    <property type="entry name" value="Cyt_P450"/>
</dbReference>
<feature type="non-terminal residue" evidence="12">
    <location>
        <position position="160"/>
    </location>
</feature>
<dbReference type="PANTHER" id="PTHR47953:SF19">
    <property type="entry name" value="OS06G0641600 PROTEIN"/>
    <property type="match status" value="1"/>
</dbReference>
<evidence type="ECO:0000256" key="9">
    <source>
        <dbReference type="ARBA" id="ARBA00023004"/>
    </source>
</evidence>
<protein>
    <submittedName>
        <fullName evidence="12">Cytochrome P450 71D8</fullName>
    </submittedName>
</protein>
<evidence type="ECO:0000256" key="8">
    <source>
        <dbReference type="ARBA" id="ARBA00023002"/>
    </source>
</evidence>
<evidence type="ECO:0000313" key="13">
    <source>
        <dbReference type="Proteomes" id="UP000257109"/>
    </source>
</evidence>
<comment type="cofactor">
    <cofactor evidence="1">
        <name>heme</name>
        <dbReference type="ChEBI" id="CHEBI:30413"/>
    </cofactor>
</comment>
<keyword evidence="7" id="KW-1133">Transmembrane helix</keyword>
<evidence type="ECO:0000256" key="1">
    <source>
        <dbReference type="ARBA" id="ARBA00001971"/>
    </source>
</evidence>
<keyword evidence="6" id="KW-0479">Metal-binding</keyword>
<keyword evidence="10" id="KW-0503">Monooxygenase</keyword>